<evidence type="ECO:0000256" key="1">
    <source>
        <dbReference type="ARBA" id="ARBA00009865"/>
    </source>
</evidence>
<keyword evidence="3 4" id="KW-0326">Glycosidase</keyword>
<evidence type="ECO:0000256" key="3">
    <source>
        <dbReference type="ARBA" id="ARBA00023295"/>
    </source>
</evidence>
<evidence type="ECO:0000256" key="4">
    <source>
        <dbReference type="RuleBase" id="RU361187"/>
    </source>
</evidence>
<keyword evidence="6" id="KW-1185">Reference proteome</keyword>
<comment type="similarity">
    <text evidence="1 4">Belongs to the glycosyl hydrolase 43 family.</text>
</comment>
<evidence type="ECO:0000256" key="2">
    <source>
        <dbReference type="ARBA" id="ARBA00022801"/>
    </source>
</evidence>
<dbReference type="PANTHER" id="PTHR42812">
    <property type="entry name" value="BETA-XYLOSIDASE"/>
    <property type="match status" value="1"/>
</dbReference>
<reference evidence="5 6" key="1">
    <citation type="submission" date="2023-11" db="EMBL/GenBank/DDBJ databases">
        <title>MicrobeMod: A computational toolkit for identifying prokaryotic methylation and restriction-modification with nanopore sequencing.</title>
        <authorList>
            <person name="Crits-Christoph A."/>
            <person name="Kang S.C."/>
            <person name="Lee H."/>
            <person name="Ostrov N."/>
        </authorList>
    </citation>
    <scope>NUCLEOTIDE SEQUENCE [LARGE SCALE GENOMIC DNA]</scope>
    <source>
        <strain evidence="5 6">ATCC 25935</strain>
    </source>
</reference>
<evidence type="ECO:0000313" key="5">
    <source>
        <dbReference type="EMBL" id="WQH06270.1"/>
    </source>
</evidence>
<keyword evidence="2 4" id="KW-0378">Hydrolase</keyword>
<dbReference type="EMBL" id="CP140152">
    <property type="protein sequence ID" value="WQH06270.1"/>
    <property type="molecule type" value="Genomic_DNA"/>
</dbReference>
<dbReference type="PANTHER" id="PTHR42812:SF14">
    <property type="entry name" value="SECRETED PROTEIN"/>
    <property type="match status" value="1"/>
</dbReference>
<protein>
    <submittedName>
        <fullName evidence="5">Family 43 glycosylhydrolase</fullName>
    </submittedName>
</protein>
<dbReference type="Gene3D" id="2.115.10.20">
    <property type="entry name" value="Glycosyl hydrolase domain, family 43"/>
    <property type="match status" value="1"/>
</dbReference>
<dbReference type="Proteomes" id="UP001326110">
    <property type="component" value="Chromosome"/>
</dbReference>
<name>A0ABZ0Y2N7_9BURK</name>
<evidence type="ECO:0000313" key="6">
    <source>
        <dbReference type="Proteomes" id="UP001326110"/>
    </source>
</evidence>
<proteinExistence type="inferred from homology"/>
<accession>A0ABZ0Y2N7</accession>
<dbReference type="SUPFAM" id="SSF75005">
    <property type="entry name" value="Arabinanase/levansucrase/invertase"/>
    <property type="match status" value="1"/>
</dbReference>
<dbReference type="GeneID" id="43163945"/>
<dbReference type="Pfam" id="PF04616">
    <property type="entry name" value="Glyco_hydro_43"/>
    <property type="match status" value="1"/>
</dbReference>
<dbReference type="InterPro" id="IPR051795">
    <property type="entry name" value="Glycosyl_Hydrlase_43"/>
</dbReference>
<dbReference type="InterPro" id="IPR006710">
    <property type="entry name" value="Glyco_hydro_43"/>
</dbReference>
<dbReference type="InterPro" id="IPR023296">
    <property type="entry name" value="Glyco_hydro_beta-prop_sf"/>
</dbReference>
<gene>
    <name evidence="5" type="ORF">SR858_08080</name>
</gene>
<dbReference type="RefSeq" id="WP_019922239.1">
    <property type="nucleotide sequence ID" value="NZ_CP140152.1"/>
</dbReference>
<sequence>MKYKGPVARHYPTAPWTDDDSGSAVTNGLMPALRPIWDVHLRDTMICLGGDGNYYMTGTTGDNWSAFNDGIELYASSDLKTWRYLGLVWSIERDGTWEKNWTMRDGVPFRTIWASEIHFISDNYYICHCVSGVGMGVLKSTSGKPEGPYVHVIQDGPINKGGIDATLFQDDDGRVYFTYGGAVQIREVKHDFSGFAGDWQPVEYDMPAHAPDPDRPASAAKGVLGFEGATLFKAGGRYYLGCCEFIGGRYSFMFATSDNLLGPYRGRHEGPPGGGGGNVFRDKNGRWWQTYFCNDKQMPFREKPGLAAIDFDANGHIVLSKDQPFVGKAWKA</sequence>
<dbReference type="CDD" id="cd08986">
    <property type="entry name" value="GH43-like"/>
    <property type="match status" value="1"/>
</dbReference>
<organism evidence="5 6">
    <name type="scientific">Duganella zoogloeoides</name>
    <dbReference type="NCBI Taxonomy" id="75659"/>
    <lineage>
        <taxon>Bacteria</taxon>
        <taxon>Pseudomonadati</taxon>
        <taxon>Pseudomonadota</taxon>
        <taxon>Betaproteobacteria</taxon>
        <taxon>Burkholderiales</taxon>
        <taxon>Oxalobacteraceae</taxon>
        <taxon>Telluria group</taxon>
        <taxon>Duganella</taxon>
    </lineage>
</organism>